<name>A0A1V0RN54_9RHOB</name>
<keyword evidence="10" id="KW-0282">Flagellum</keyword>
<dbReference type="NCBIfam" id="TIGR02492">
    <property type="entry name" value="flgK_ends"/>
    <property type="match status" value="1"/>
</dbReference>
<evidence type="ECO:0000259" key="8">
    <source>
        <dbReference type="Pfam" id="PF06429"/>
    </source>
</evidence>
<evidence type="ECO:0000256" key="1">
    <source>
        <dbReference type="ARBA" id="ARBA00004117"/>
    </source>
</evidence>
<dbReference type="KEGG" id="rmm:ROSMUCSMR3_01731"/>
<dbReference type="Pfam" id="PF00460">
    <property type="entry name" value="Flg_bb_rod"/>
    <property type="match status" value="1"/>
</dbReference>
<reference evidence="10 11" key="1">
    <citation type="submission" date="2017-03" db="EMBL/GenBank/DDBJ databases">
        <title>Genome Sequence of Roseovarius mucosus strain SMR3 Isolated from a culture of the Diatom Skeletonema marinoi.</title>
        <authorList>
            <person name="Topel M."/>
            <person name="Pinder M."/>
            <person name="Johansson O.N."/>
            <person name="Kourtchenko O."/>
            <person name="Godhe A."/>
            <person name="Clarke A.K."/>
        </authorList>
    </citation>
    <scope>NUCLEOTIDE SEQUENCE [LARGE SCALE GENOMIC DNA]</scope>
    <source>
        <strain evidence="10 11">SMR3</strain>
    </source>
</reference>
<accession>A0A1V0RN54</accession>
<dbReference type="AlphaFoldDB" id="A0A1V0RN54"/>
<keyword evidence="11" id="KW-1185">Reference proteome</keyword>
<evidence type="ECO:0000256" key="6">
    <source>
        <dbReference type="ARBA" id="ARBA00023143"/>
    </source>
</evidence>
<dbReference type="InterPro" id="IPR010930">
    <property type="entry name" value="Flg_bb/hook_C_dom"/>
</dbReference>
<dbReference type="GO" id="GO:0005576">
    <property type="term" value="C:extracellular region"/>
    <property type="evidence" value="ECO:0007669"/>
    <property type="project" value="UniProtKB-SubCell"/>
</dbReference>
<protein>
    <recommendedName>
        <fullName evidence="4">Flagellar hook-associated protein 1</fullName>
    </recommendedName>
</protein>
<dbReference type="Pfam" id="PF06429">
    <property type="entry name" value="Flg_bbr_C"/>
    <property type="match status" value="1"/>
</dbReference>
<keyword evidence="5" id="KW-0964">Secreted</keyword>
<dbReference type="OrthoDB" id="7181295at2"/>
<dbReference type="GO" id="GO:0044780">
    <property type="term" value="P:bacterial-type flagellum assembly"/>
    <property type="evidence" value="ECO:0007669"/>
    <property type="project" value="InterPro"/>
</dbReference>
<feature type="domain" description="Flagellar basal-body/hook protein C-terminal" evidence="8">
    <location>
        <begin position="444"/>
        <end position="482"/>
    </location>
</feature>
<organism evidence="10 11">
    <name type="scientific">Roseovarius mucosus</name>
    <dbReference type="NCBI Taxonomy" id="215743"/>
    <lineage>
        <taxon>Bacteria</taxon>
        <taxon>Pseudomonadati</taxon>
        <taxon>Pseudomonadota</taxon>
        <taxon>Alphaproteobacteria</taxon>
        <taxon>Rhodobacterales</taxon>
        <taxon>Roseobacteraceae</taxon>
        <taxon>Roseovarius</taxon>
    </lineage>
</organism>
<dbReference type="PANTHER" id="PTHR30033">
    <property type="entry name" value="FLAGELLAR HOOK-ASSOCIATED PROTEIN 1"/>
    <property type="match status" value="1"/>
</dbReference>
<evidence type="ECO:0000256" key="4">
    <source>
        <dbReference type="ARBA" id="ARBA00016244"/>
    </source>
</evidence>
<dbReference type="GO" id="GO:0009425">
    <property type="term" value="C:bacterial-type flagellum basal body"/>
    <property type="evidence" value="ECO:0007669"/>
    <property type="project" value="UniProtKB-SubCell"/>
</dbReference>
<evidence type="ECO:0000256" key="2">
    <source>
        <dbReference type="ARBA" id="ARBA00004613"/>
    </source>
</evidence>
<feature type="domain" description="Flagellar hook-associated protein FlgK helical" evidence="9">
    <location>
        <begin position="99"/>
        <end position="320"/>
    </location>
</feature>
<dbReference type="InterPro" id="IPR002371">
    <property type="entry name" value="FlgK"/>
</dbReference>
<keyword evidence="6" id="KW-0975">Bacterial flagellum</keyword>
<comment type="subcellular location">
    <subcellularLocation>
        <location evidence="1">Bacterial flagellum basal body</location>
    </subcellularLocation>
    <subcellularLocation>
        <location evidence="2">Secreted</location>
    </subcellularLocation>
</comment>
<dbReference type="Proteomes" id="UP000192273">
    <property type="component" value="Chromosome"/>
</dbReference>
<evidence type="ECO:0000259" key="7">
    <source>
        <dbReference type="Pfam" id="PF00460"/>
    </source>
</evidence>
<keyword evidence="10" id="KW-0966">Cell projection</keyword>
<dbReference type="EMBL" id="CP020474">
    <property type="protein sequence ID" value="ARE83208.1"/>
    <property type="molecule type" value="Genomic_DNA"/>
</dbReference>
<dbReference type="RefSeq" id="WP_081507057.1">
    <property type="nucleotide sequence ID" value="NZ_CP020474.1"/>
</dbReference>
<sequence length="482" mass="49228">MSLGSALSSALSGLAANTRAVDVISGNLANALTEGFAPREVTLAATRDGRGVQVTGIVRQVDLGLLSDRRLADSARAASEVQAAFARAVESSVGTPDAPNSLTGRLATLEVALETAATRPEDTNRLDAVLSAAQDLTAGINDAAADIARLRTAADRDIATTVQELNAGLQEVAALNVQITTGQSRGTDITALEDQRQRTIDTLSLIVPLRQVPRGDASVALVTTAGGMLLDGRAVKLTFAATPLVTPQMTHQEGQLSGIAIDGADVPIGADRGPLQGGRLGALLDIRDRAAVEANSKLDALARDLVERFQAPGLDATRAPGAPGLLTDAGAIFEAGNALGLAGRIAVTRLVDPSQGGALFRLRDGLGATGGGPPGAGALLGALSHALTQTSVLPSGLLGGGARSAANHAATLISSLSQERVTTEARLSFATGQAAEFRAQELATGVDSDAELQRLLLVEQAFGANARMIQTIDDLLDTLLRI</sequence>
<evidence type="ECO:0000313" key="10">
    <source>
        <dbReference type="EMBL" id="ARE83208.1"/>
    </source>
</evidence>
<dbReference type="Pfam" id="PF22638">
    <property type="entry name" value="FlgK_D1"/>
    <property type="match status" value="1"/>
</dbReference>
<gene>
    <name evidence="10" type="primary">flgK</name>
    <name evidence="10" type="ORF">ROSMUCSMR3_01731</name>
</gene>
<proteinExistence type="inferred from homology"/>
<dbReference type="InterPro" id="IPR001444">
    <property type="entry name" value="Flag_bb_rod_N"/>
</dbReference>
<evidence type="ECO:0000256" key="5">
    <source>
        <dbReference type="ARBA" id="ARBA00022525"/>
    </source>
</evidence>
<dbReference type="PANTHER" id="PTHR30033:SF1">
    <property type="entry name" value="FLAGELLAR HOOK-ASSOCIATED PROTEIN 1"/>
    <property type="match status" value="1"/>
</dbReference>
<dbReference type="GO" id="GO:0005198">
    <property type="term" value="F:structural molecule activity"/>
    <property type="evidence" value="ECO:0007669"/>
    <property type="project" value="InterPro"/>
</dbReference>
<feature type="domain" description="Flagellar basal body rod protein N-terminal" evidence="7">
    <location>
        <begin position="9"/>
        <end position="36"/>
    </location>
</feature>
<keyword evidence="10" id="KW-0969">Cilium</keyword>
<dbReference type="InterPro" id="IPR053927">
    <property type="entry name" value="FlgK_helical"/>
</dbReference>
<evidence type="ECO:0000259" key="9">
    <source>
        <dbReference type="Pfam" id="PF22638"/>
    </source>
</evidence>
<dbReference type="GO" id="GO:0009424">
    <property type="term" value="C:bacterial-type flagellum hook"/>
    <property type="evidence" value="ECO:0007669"/>
    <property type="project" value="InterPro"/>
</dbReference>
<comment type="similarity">
    <text evidence="3">Belongs to the flagella basal body rod proteins family.</text>
</comment>
<evidence type="ECO:0000256" key="3">
    <source>
        <dbReference type="ARBA" id="ARBA00009677"/>
    </source>
</evidence>
<evidence type="ECO:0000313" key="11">
    <source>
        <dbReference type="Proteomes" id="UP000192273"/>
    </source>
</evidence>